<dbReference type="EMBL" id="CAFAZZ010000086">
    <property type="protein sequence ID" value="CAB4843787.1"/>
    <property type="molecule type" value="Genomic_DNA"/>
</dbReference>
<proteinExistence type="predicted"/>
<dbReference type="Gene3D" id="3.40.50.720">
    <property type="entry name" value="NAD(P)-binding Rossmann-like Domain"/>
    <property type="match status" value="2"/>
</dbReference>
<name>A0A6J7BE71_9ZZZZ</name>
<sequence length="63" mass="6976">MQMSNVIVTPHNLAWTDELALGMGKSAFGSIASISRGEIPQFVVNREVLETPQFKEKFAKVLL</sequence>
<organism evidence="1">
    <name type="scientific">freshwater metagenome</name>
    <dbReference type="NCBI Taxonomy" id="449393"/>
    <lineage>
        <taxon>unclassified sequences</taxon>
        <taxon>metagenomes</taxon>
        <taxon>ecological metagenomes</taxon>
    </lineage>
</organism>
<reference evidence="1" key="1">
    <citation type="submission" date="2020-05" db="EMBL/GenBank/DDBJ databases">
        <authorList>
            <person name="Chiriac C."/>
            <person name="Salcher M."/>
            <person name="Ghai R."/>
            <person name="Kavagutti S V."/>
        </authorList>
    </citation>
    <scope>NUCLEOTIDE SEQUENCE</scope>
</reference>
<evidence type="ECO:0000313" key="1">
    <source>
        <dbReference type="EMBL" id="CAB4843787.1"/>
    </source>
</evidence>
<gene>
    <name evidence="1" type="ORF">UFOPK3243_00868</name>
</gene>
<dbReference type="AlphaFoldDB" id="A0A6J7BE71"/>
<protein>
    <submittedName>
        <fullName evidence="1">Unannotated protein</fullName>
    </submittedName>
</protein>
<accession>A0A6J7BE71</accession>